<organism evidence="1">
    <name type="scientific">marine sediment metagenome</name>
    <dbReference type="NCBI Taxonomy" id="412755"/>
    <lineage>
        <taxon>unclassified sequences</taxon>
        <taxon>metagenomes</taxon>
        <taxon>ecological metagenomes</taxon>
    </lineage>
</organism>
<dbReference type="AlphaFoldDB" id="X1Q8B9"/>
<protein>
    <submittedName>
        <fullName evidence="1">Uncharacterized protein</fullName>
    </submittedName>
</protein>
<gene>
    <name evidence="1" type="ORF">S06H3_64188</name>
</gene>
<dbReference type="EMBL" id="BARV01042795">
    <property type="protein sequence ID" value="GAI51021.1"/>
    <property type="molecule type" value="Genomic_DNA"/>
</dbReference>
<proteinExistence type="predicted"/>
<name>X1Q8B9_9ZZZZ</name>
<comment type="caution">
    <text evidence="1">The sequence shown here is derived from an EMBL/GenBank/DDBJ whole genome shotgun (WGS) entry which is preliminary data.</text>
</comment>
<feature type="non-terminal residue" evidence="1">
    <location>
        <position position="1"/>
    </location>
</feature>
<accession>X1Q8B9</accession>
<evidence type="ECO:0000313" key="1">
    <source>
        <dbReference type="EMBL" id="GAI51021.1"/>
    </source>
</evidence>
<reference evidence="1" key="1">
    <citation type="journal article" date="2014" name="Front. Microbiol.">
        <title>High frequency of phylogenetically diverse reductive dehalogenase-homologous genes in deep subseafloor sedimentary metagenomes.</title>
        <authorList>
            <person name="Kawai M."/>
            <person name="Futagami T."/>
            <person name="Toyoda A."/>
            <person name="Takaki Y."/>
            <person name="Nishi S."/>
            <person name="Hori S."/>
            <person name="Arai W."/>
            <person name="Tsubouchi T."/>
            <person name="Morono Y."/>
            <person name="Uchiyama I."/>
            <person name="Ito T."/>
            <person name="Fujiyama A."/>
            <person name="Inagaki F."/>
            <person name="Takami H."/>
        </authorList>
    </citation>
    <scope>NUCLEOTIDE SEQUENCE</scope>
    <source>
        <strain evidence="1">Expedition CK06-06</strain>
    </source>
</reference>
<sequence length="76" mass="8596">GSSNVWSDSRYMLKTDCSSHTFTSEDDTTEWLQGGKDNQWYADRNNKNWPPSMLDGINIQQKPGQVLGYNAIGQIV</sequence>